<keyword evidence="2" id="KW-0547">Nucleotide-binding</keyword>
<dbReference type="SUPFAM" id="SSF52402">
    <property type="entry name" value="Adenine nucleotide alpha hydrolases-like"/>
    <property type="match status" value="2"/>
</dbReference>
<evidence type="ECO:0000256" key="3">
    <source>
        <dbReference type="ARBA" id="ARBA00022840"/>
    </source>
</evidence>
<reference evidence="5" key="1">
    <citation type="submission" date="2021-10" db="EMBL/GenBank/DDBJ databases">
        <title>Roseicella aerolatum sp. nov., isolated from aerosols of e-waste dismantling site.</title>
        <authorList>
            <person name="Qin T."/>
        </authorList>
    </citation>
    <scope>NUCLEOTIDE SEQUENCE</scope>
    <source>
        <strain evidence="5">GB24</strain>
    </source>
</reference>
<name>A0A9X1LB04_9PROT</name>
<dbReference type="Gene3D" id="3.40.50.620">
    <property type="entry name" value="HUPs"/>
    <property type="match status" value="2"/>
</dbReference>
<sequence length="294" mass="32050">MLTKEATMRLLCATDLSSRSDRAMRRAAALAREAEGKLVLLSAVDDDQPEGLVASERREVTMLLSEQARAMPEMQGLKPRMRVEAGDAFDMIIRVAAEEAVDLIVLGEHRKRLLLDMFIGTTIERVMRRGRWPVLMVNRPAERLYRRVLVAMDMSEPSAQALCAAIRLGFAGRGELTVFHAFQQPGRGSMMLADLSAEAIAEHVAATATQTRAELGRYLRGLDLGLESQLPPIALEEGAPAEALRRAVDRLSPDLVVIGTRGYGAIGRLVLGSVAEEALRTLDCDVLAVPPQAA</sequence>
<dbReference type="GO" id="GO:0005524">
    <property type="term" value="F:ATP binding"/>
    <property type="evidence" value="ECO:0007669"/>
    <property type="project" value="UniProtKB-KW"/>
</dbReference>
<protein>
    <submittedName>
        <fullName evidence="5">Universal stress protein</fullName>
    </submittedName>
</protein>
<organism evidence="5 6">
    <name type="scientific">Roseicella aerolata</name>
    <dbReference type="NCBI Taxonomy" id="2883479"/>
    <lineage>
        <taxon>Bacteria</taxon>
        <taxon>Pseudomonadati</taxon>
        <taxon>Pseudomonadota</taxon>
        <taxon>Alphaproteobacteria</taxon>
        <taxon>Acetobacterales</taxon>
        <taxon>Roseomonadaceae</taxon>
        <taxon>Roseicella</taxon>
    </lineage>
</organism>
<evidence type="ECO:0000313" key="6">
    <source>
        <dbReference type="Proteomes" id="UP001139311"/>
    </source>
</evidence>
<dbReference type="Proteomes" id="UP001139311">
    <property type="component" value="Unassembled WGS sequence"/>
</dbReference>
<dbReference type="PRINTS" id="PR01438">
    <property type="entry name" value="UNVRSLSTRESS"/>
</dbReference>
<evidence type="ECO:0000256" key="1">
    <source>
        <dbReference type="ARBA" id="ARBA00008791"/>
    </source>
</evidence>
<evidence type="ECO:0000313" key="5">
    <source>
        <dbReference type="EMBL" id="MCB4825339.1"/>
    </source>
</evidence>
<dbReference type="AlphaFoldDB" id="A0A9X1LB04"/>
<dbReference type="PANTHER" id="PTHR46268:SF27">
    <property type="entry name" value="UNIVERSAL STRESS PROTEIN RV2623"/>
    <property type="match status" value="1"/>
</dbReference>
<gene>
    <name evidence="5" type="ORF">LHA35_26855</name>
</gene>
<dbReference type="CDD" id="cd00293">
    <property type="entry name" value="USP-like"/>
    <property type="match status" value="2"/>
</dbReference>
<dbReference type="Pfam" id="PF00582">
    <property type="entry name" value="Usp"/>
    <property type="match status" value="2"/>
</dbReference>
<dbReference type="InterPro" id="IPR006015">
    <property type="entry name" value="Universal_stress_UspA"/>
</dbReference>
<comment type="caution">
    <text evidence="5">The sequence shown here is derived from an EMBL/GenBank/DDBJ whole genome shotgun (WGS) entry which is preliminary data.</text>
</comment>
<accession>A0A9X1LB04</accession>
<feature type="domain" description="UspA" evidence="4">
    <location>
        <begin position="9"/>
        <end position="137"/>
    </location>
</feature>
<dbReference type="InterPro" id="IPR014729">
    <property type="entry name" value="Rossmann-like_a/b/a_fold"/>
</dbReference>
<keyword evidence="6" id="KW-1185">Reference proteome</keyword>
<keyword evidence="3" id="KW-0067">ATP-binding</keyword>
<evidence type="ECO:0000259" key="4">
    <source>
        <dbReference type="Pfam" id="PF00582"/>
    </source>
</evidence>
<dbReference type="EMBL" id="JAJAQI010000083">
    <property type="protein sequence ID" value="MCB4825339.1"/>
    <property type="molecule type" value="Genomic_DNA"/>
</dbReference>
<proteinExistence type="inferred from homology"/>
<comment type="similarity">
    <text evidence="1">Belongs to the universal stress protein A family.</text>
</comment>
<evidence type="ECO:0000256" key="2">
    <source>
        <dbReference type="ARBA" id="ARBA00022741"/>
    </source>
</evidence>
<dbReference type="PANTHER" id="PTHR46268">
    <property type="entry name" value="STRESS RESPONSE PROTEIN NHAX"/>
    <property type="match status" value="1"/>
</dbReference>
<dbReference type="RefSeq" id="WP_226614178.1">
    <property type="nucleotide sequence ID" value="NZ_JAJAQI010000083.1"/>
</dbReference>
<dbReference type="InterPro" id="IPR006016">
    <property type="entry name" value="UspA"/>
</dbReference>
<feature type="domain" description="UspA" evidence="4">
    <location>
        <begin position="145"/>
        <end position="290"/>
    </location>
</feature>